<accession>A0A8X7PCG6</accession>
<organism evidence="1 2">
    <name type="scientific">Brassica carinata</name>
    <name type="common">Ethiopian mustard</name>
    <name type="synonym">Abyssinian cabbage</name>
    <dbReference type="NCBI Taxonomy" id="52824"/>
    <lineage>
        <taxon>Eukaryota</taxon>
        <taxon>Viridiplantae</taxon>
        <taxon>Streptophyta</taxon>
        <taxon>Embryophyta</taxon>
        <taxon>Tracheophyta</taxon>
        <taxon>Spermatophyta</taxon>
        <taxon>Magnoliopsida</taxon>
        <taxon>eudicotyledons</taxon>
        <taxon>Gunneridae</taxon>
        <taxon>Pentapetalae</taxon>
        <taxon>rosids</taxon>
        <taxon>malvids</taxon>
        <taxon>Brassicales</taxon>
        <taxon>Brassicaceae</taxon>
        <taxon>Brassiceae</taxon>
        <taxon>Brassica</taxon>
    </lineage>
</organism>
<dbReference type="Proteomes" id="UP000886595">
    <property type="component" value="Unassembled WGS sequence"/>
</dbReference>
<comment type="caution">
    <text evidence="1">The sequence shown here is derived from an EMBL/GenBank/DDBJ whole genome shotgun (WGS) entry which is preliminary data.</text>
</comment>
<keyword evidence="2" id="KW-1185">Reference proteome</keyword>
<evidence type="ECO:0000313" key="1">
    <source>
        <dbReference type="EMBL" id="KAG2248133.1"/>
    </source>
</evidence>
<reference evidence="1 2" key="1">
    <citation type="submission" date="2020-02" db="EMBL/GenBank/DDBJ databases">
        <authorList>
            <person name="Ma Q."/>
            <person name="Huang Y."/>
            <person name="Song X."/>
            <person name="Pei D."/>
        </authorList>
    </citation>
    <scope>NUCLEOTIDE SEQUENCE [LARGE SCALE GENOMIC DNA]</scope>
    <source>
        <strain evidence="1">Sxm20200214</strain>
        <tissue evidence="1">Leaf</tissue>
    </source>
</reference>
<name>A0A8X7PCG6_BRACI</name>
<proteinExistence type="predicted"/>
<dbReference type="AlphaFoldDB" id="A0A8X7PCG6"/>
<gene>
    <name evidence="1" type="ORF">Bca52824_087761</name>
</gene>
<sequence>MTSVGLWYLRSFDCERMDVVSCRLEFHNESLSSQCACAVYQKTELSRADIPSRQDLNPSRHRWCLRSATASPPSRFVKGAGWANAGWVESDEAGCPGGWLGSSFQFNNTTTE</sequence>
<dbReference type="EMBL" id="JAAMPC010000017">
    <property type="protein sequence ID" value="KAG2248133.1"/>
    <property type="molecule type" value="Genomic_DNA"/>
</dbReference>
<evidence type="ECO:0000313" key="2">
    <source>
        <dbReference type="Proteomes" id="UP000886595"/>
    </source>
</evidence>
<protein>
    <submittedName>
        <fullName evidence="1">Uncharacterized protein</fullName>
    </submittedName>
</protein>